<dbReference type="GO" id="GO:0006635">
    <property type="term" value="P:fatty acid beta-oxidation"/>
    <property type="evidence" value="ECO:0007669"/>
    <property type="project" value="TreeGrafter"/>
</dbReference>
<evidence type="ECO:0000313" key="3">
    <source>
        <dbReference type="EMBL" id="CAB9498937.1"/>
    </source>
</evidence>
<dbReference type="Pfam" id="PF22622">
    <property type="entry name" value="MFE-2_hydrat-2_N"/>
    <property type="match status" value="1"/>
</dbReference>
<dbReference type="EMBL" id="CAICTM010000049">
    <property type="protein sequence ID" value="CAB9498937.1"/>
    <property type="molecule type" value="Genomic_DNA"/>
</dbReference>
<dbReference type="SUPFAM" id="SSF54637">
    <property type="entry name" value="Thioesterase/thiol ester dehydrase-isomerase"/>
    <property type="match status" value="2"/>
</dbReference>
<dbReference type="Pfam" id="PF01575">
    <property type="entry name" value="MaoC_dehydratas"/>
    <property type="match status" value="1"/>
</dbReference>
<dbReference type="GO" id="GO:0005777">
    <property type="term" value="C:peroxisome"/>
    <property type="evidence" value="ECO:0007669"/>
    <property type="project" value="TreeGrafter"/>
</dbReference>
<proteinExistence type="predicted"/>
<dbReference type="GO" id="GO:0004300">
    <property type="term" value="F:enoyl-CoA hydratase activity"/>
    <property type="evidence" value="ECO:0007669"/>
    <property type="project" value="TreeGrafter"/>
</dbReference>
<dbReference type="Proteomes" id="UP001153069">
    <property type="component" value="Unassembled WGS sequence"/>
</dbReference>
<protein>
    <submittedName>
        <fullName evidence="3">MaoC like domain</fullName>
    </submittedName>
</protein>
<dbReference type="GO" id="GO:0003857">
    <property type="term" value="F:(3S)-3-hydroxyacyl-CoA dehydrogenase (NAD+) activity"/>
    <property type="evidence" value="ECO:0007669"/>
    <property type="project" value="TreeGrafter"/>
</dbReference>
<dbReference type="InterPro" id="IPR002539">
    <property type="entry name" value="MaoC-like_dom"/>
</dbReference>
<evidence type="ECO:0000259" key="2">
    <source>
        <dbReference type="Pfam" id="PF22622"/>
    </source>
</evidence>
<organism evidence="3 4">
    <name type="scientific">Seminavis robusta</name>
    <dbReference type="NCBI Taxonomy" id="568900"/>
    <lineage>
        <taxon>Eukaryota</taxon>
        <taxon>Sar</taxon>
        <taxon>Stramenopiles</taxon>
        <taxon>Ochrophyta</taxon>
        <taxon>Bacillariophyta</taxon>
        <taxon>Bacillariophyceae</taxon>
        <taxon>Bacillariophycidae</taxon>
        <taxon>Naviculales</taxon>
        <taxon>Naviculaceae</taxon>
        <taxon>Seminavis</taxon>
    </lineage>
</organism>
<dbReference type="Gene3D" id="3.10.129.10">
    <property type="entry name" value="Hotdog Thioesterase"/>
    <property type="match status" value="1"/>
</dbReference>
<sequence>MTDTTANNDADSGSSTLYATFNQRDLILYALSLGFGSSEGNHDELKYLYEHHPDFTAVPTFCFALGFWAQKEARYATSYEIPPFPPVSISSTGTIPFTNLRGQPDISQYPVLHMNQSVQWTRSLPVPISQIRTRLEKRVRTVAPKSIGTFVTSETAIYLEDTTSRTHADGNSLLCTLQSTVLILGMPKENVIPLQDKGMASSNKVSIPKHTQPDFEWTYVTSPTQALLYRLASGDSNKIHVTGDPIMAKVLEGAADKPILHGLCTLGIATRAILLMSSTGTQPYVLSQLDCQFTKPVFLGDSLKVRIWRTSSTSSDWTLVFVVINETTRQVAVDKGYARLTTKEDRRNNSRLSKL</sequence>
<feature type="domain" description="MaoC-like" evidence="1">
    <location>
        <begin position="211"/>
        <end position="323"/>
    </location>
</feature>
<dbReference type="InterPro" id="IPR029069">
    <property type="entry name" value="HotDog_dom_sf"/>
</dbReference>
<evidence type="ECO:0000259" key="1">
    <source>
        <dbReference type="Pfam" id="PF01575"/>
    </source>
</evidence>
<dbReference type="InterPro" id="IPR054357">
    <property type="entry name" value="MFE-2_N"/>
</dbReference>
<feature type="domain" description="Peroxisomal multifunctional enzyme type 2-like N-terminal" evidence="2">
    <location>
        <begin position="20"/>
        <end position="77"/>
    </location>
</feature>
<dbReference type="PANTHER" id="PTHR13078">
    <property type="entry name" value="PEROXISOMAL MULTIFUNCTIONAL ENZYME TYPE 2-RELATED"/>
    <property type="match status" value="1"/>
</dbReference>
<gene>
    <name evidence="3" type="ORF">SEMRO_49_G028570.1</name>
</gene>
<name>A0A9N8D9T0_9STRA</name>
<evidence type="ECO:0000313" key="4">
    <source>
        <dbReference type="Proteomes" id="UP001153069"/>
    </source>
</evidence>
<keyword evidence="4" id="KW-1185">Reference proteome</keyword>
<dbReference type="PANTHER" id="PTHR13078:SF56">
    <property type="entry name" value="PEROXISOMAL MULTIFUNCTIONAL ENZYME TYPE 2"/>
    <property type="match status" value="1"/>
</dbReference>
<dbReference type="GO" id="GO:0044594">
    <property type="term" value="F:17-beta-hydroxysteroid dehydrogenase (NAD+) activity"/>
    <property type="evidence" value="ECO:0007669"/>
    <property type="project" value="TreeGrafter"/>
</dbReference>
<dbReference type="OrthoDB" id="60204at2759"/>
<comment type="caution">
    <text evidence="3">The sequence shown here is derived from an EMBL/GenBank/DDBJ whole genome shotgun (WGS) entry which is preliminary data.</text>
</comment>
<dbReference type="AlphaFoldDB" id="A0A9N8D9T0"/>
<accession>A0A9N8D9T0</accession>
<reference evidence="3" key="1">
    <citation type="submission" date="2020-06" db="EMBL/GenBank/DDBJ databases">
        <authorList>
            <consortium name="Plant Systems Biology data submission"/>
        </authorList>
    </citation>
    <scope>NUCLEOTIDE SEQUENCE</scope>
    <source>
        <strain evidence="3">D6</strain>
    </source>
</reference>